<feature type="chain" id="PRO_5010729998" evidence="1">
    <location>
        <begin position="20"/>
        <end position="149"/>
    </location>
</feature>
<reference evidence="4" key="1">
    <citation type="submission" date="2025-08" db="UniProtKB">
        <authorList>
            <consortium name="RefSeq"/>
        </authorList>
    </citation>
    <scope>IDENTIFICATION</scope>
    <source>
        <tissue evidence="4">Entire body</tissue>
    </source>
</reference>
<proteinExistence type="predicted"/>
<feature type="signal peptide" evidence="1">
    <location>
        <begin position="1"/>
        <end position="19"/>
    </location>
</feature>
<organism evidence="3 4">
    <name type="scientific">Agrilus planipennis</name>
    <name type="common">Emerald ash borer</name>
    <name type="synonym">Agrilus marcopoli</name>
    <dbReference type="NCBI Taxonomy" id="224129"/>
    <lineage>
        <taxon>Eukaryota</taxon>
        <taxon>Metazoa</taxon>
        <taxon>Ecdysozoa</taxon>
        <taxon>Arthropoda</taxon>
        <taxon>Hexapoda</taxon>
        <taxon>Insecta</taxon>
        <taxon>Pterygota</taxon>
        <taxon>Neoptera</taxon>
        <taxon>Endopterygota</taxon>
        <taxon>Coleoptera</taxon>
        <taxon>Polyphaga</taxon>
        <taxon>Elateriformia</taxon>
        <taxon>Buprestoidea</taxon>
        <taxon>Buprestidae</taxon>
        <taxon>Agrilinae</taxon>
        <taxon>Agrilus</taxon>
    </lineage>
</organism>
<evidence type="ECO:0000259" key="2">
    <source>
        <dbReference type="PROSITE" id="PS50940"/>
    </source>
</evidence>
<dbReference type="RefSeq" id="XP_018333194.1">
    <property type="nucleotide sequence ID" value="XM_018477692.2"/>
</dbReference>
<dbReference type="InParanoid" id="A0A1W4XAX8"/>
<evidence type="ECO:0000313" key="3">
    <source>
        <dbReference type="Proteomes" id="UP000192223"/>
    </source>
</evidence>
<feature type="domain" description="Chitin-binding type-2" evidence="2">
    <location>
        <begin position="90"/>
        <end position="149"/>
    </location>
</feature>
<dbReference type="Proteomes" id="UP000192223">
    <property type="component" value="Unplaced"/>
</dbReference>
<dbReference type="AlphaFoldDB" id="A0A1W4XAX8"/>
<keyword evidence="1" id="KW-0732">Signal</keyword>
<keyword evidence="3" id="KW-1185">Reference proteome</keyword>
<dbReference type="GeneID" id="108742464"/>
<evidence type="ECO:0000313" key="4">
    <source>
        <dbReference type="RefSeq" id="XP_018333194.1"/>
    </source>
</evidence>
<dbReference type="KEGG" id="apln:108742464"/>
<dbReference type="GO" id="GO:0008061">
    <property type="term" value="F:chitin binding"/>
    <property type="evidence" value="ECO:0007669"/>
    <property type="project" value="InterPro"/>
</dbReference>
<sequence>MLQLNYFVLLGTFFGNIWAFNDICCESYNSFKICWKISGLLDWKLGPEVICPTDYYCDESKPSDPCILENLTTTPMPTTTSCPTGEIGTEPTCTSEDVYPGPFCNEYYQCSKFLIFWYEVKLKTCESGYAFSPSQKSCILPPGVCQCVD</sequence>
<gene>
    <name evidence="4" type="primary">LOC108742464</name>
</gene>
<dbReference type="InterPro" id="IPR002557">
    <property type="entry name" value="Chitin-bd_dom"/>
</dbReference>
<dbReference type="OrthoDB" id="6783483at2759"/>
<dbReference type="GO" id="GO:0005576">
    <property type="term" value="C:extracellular region"/>
    <property type="evidence" value="ECO:0007669"/>
    <property type="project" value="InterPro"/>
</dbReference>
<protein>
    <submittedName>
        <fullName evidence="4">Uncharacterized protein LOC108742464</fullName>
    </submittedName>
</protein>
<dbReference type="SMART" id="SM00494">
    <property type="entry name" value="ChtBD2"/>
    <property type="match status" value="1"/>
</dbReference>
<evidence type="ECO:0000256" key="1">
    <source>
        <dbReference type="SAM" id="SignalP"/>
    </source>
</evidence>
<dbReference type="PROSITE" id="PS50940">
    <property type="entry name" value="CHIT_BIND_II"/>
    <property type="match status" value="1"/>
</dbReference>
<name>A0A1W4XAX8_AGRPL</name>
<accession>A0A1W4XAX8</accession>